<keyword evidence="1" id="KW-0472">Membrane</keyword>
<protein>
    <recommendedName>
        <fullName evidence="4">PepSY domain-containing protein</fullName>
    </recommendedName>
</protein>
<organism evidence="2 3">
    <name type="scientific">Hyphomonas beringensis</name>
    <dbReference type="NCBI Taxonomy" id="1280946"/>
    <lineage>
        <taxon>Bacteria</taxon>
        <taxon>Pseudomonadati</taxon>
        <taxon>Pseudomonadota</taxon>
        <taxon>Alphaproteobacteria</taxon>
        <taxon>Hyphomonadales</taxon>
        <taxon>Hyphomonadaceae</taxon>
        <taxon>Hyphomonas</taxon>
    </lineage>
</organism>
<sequence>MATIVVVAVLCASGFGLLVGHSFNLSGRIEIHTDTEQQAEYAGLDKALPTISQTYPDHQAGMILASGSPNRAWQVSLRGKGGENAGLAVQIDPETGRLLSETVAGQSPKDWLLKLHNSLFLGLTGEVLILISAIALMFLSMTGVLIVPGIWRHLRKGPLWNGVRSLHTWLGLVGAVFLLLWTVTGTALLAYKGFADIKPARGRPQMAAAAPGSASPPVDDLPSASLSTILSSVGAAYPDREIQAVIPGRGARPVAVMMLNRFAPPWEKSATFLFDAHSGEALPARDVPVFMRVMIAMKSLHTGVWDSPAVYAVYVIMGAVPIILIVTGPWLWVVNRRRRSKTPAVKKRSLKQRA</sequence>
<dbReference type="Pfam" id="PF03929">
    <property type="entry name" value="PepSY_TM"/>
    <property type="match status" value="1"/>
</dbReference>
<feature type="transmembrane region" description="Helical" evidence="1">
    <location>
        <begin position="127"/>
        <end position="147"/>
    </location>
</feature>
<comment type="caution">
    <text evidence="2">The sequence shown here is derived from an EMBL/GenBank/DDBJ whole genome shotgun (WGS) entry which is preliminary data.</text>
</comment>
<name>A0A062UI65_9PROT</name>
<proteinExistence type="predicted"/>
<evidence type="ECO:0008006" key="4">
    <source>
        <dbReference type="Google" id="ProtNLM"/>
    </source>
</evidence>
<dbReference type="AlphaFoldDB" id="A0A062UI65"/>
<keyword evidence="3" id="KW-1185">Reference proteome</keyword>
<reference evidence="2 3" key="1">
    <citation type="journal article" date="2014" name="Antonie Van Leeuwenhoek">
        <title>Hyphomonas beringensis sp. nov. and Hyphomonas chukchiensis sp. nov., isolated from surface seawater of the Bering Sea and Chukchi Sea.</title>
        <authorList>
            <person name="Li C."/>
            <person name="Lai Q."/>
            <person name="Li G."/>
            <person name="Dong C."/>
            <person name="Wang J."/>
            <person name="Liao Y."/>
            <person name="Shao Z."/>
        </authorList>
    </citation>
    <scope>NUCLEOTIDE SEQUENCE [LARGE SCALE GENOMIC DNA]</scope>
    <source>
        <strain evidence="2 3">25B14_1</strain>
    </source>
</reference>
<evidence type="ECO:0000313" key="3">
    <source>
        <dbReference type="Proteomes" id="UP000027037"/>
    </source>
</evidence>
<keyword evidence="1" id="KW-0812">Transmembrane</keyword>
<dbReference type="Proteomes" id="UP000027037">
    <property type="component" value="Unassembled WGS sequence"/>
</dbReference>
<dbReference type="STRING" id="1280946.HY29_01375"/>
<dbReference type="PATRIC" id="fig|1280946.3.peg.264"/>
<keyword evidence="1" id="KW-1133">Transmembrane helix</keyword>
<dbReference type="PANTHER" id="PTHR34219">
    <property type="entry name" value="IRON-REGULATED INNER MEMBRANE PROTEIN-RELATED"/>
    <property type="match status" value="1"/>
</dbReference>
<dbReference type="OrthoDB" id="9791166at2"/>
<feature type="transmembrane region" description="Helical" evidence="1">
    <location>
        <begin position="309"/>
        <end position="333"/>
    </location>
</feature>
<feature type="transmembrane region" description="Helical" evidence="1">
    <location>
        <begin position="168"/>
        <end position="191"/>
    </location>
</feature>
<gene>
    <name evidence="2" type="ORF">HY29_01375</name>
</gene>
<dbReference type="eggNOG" id="COG3182">
    <property type="taxonomic scope" value="Bacteria"/>
</dbReference>
<accession>A0A062UI65</accession>
<dbReference type="InterPro" id="IPR005625">
    <property type="entry name" value="PepSY-ass_TM"/>
</dbReference>
<evidence type="ECO:0000313" key="2">
    <source>
        <dbReference type="EMBL" id="KCZ57408.1"/>
    </source>
</evidence>
<dbReference type="EMBL" id="AWFF01000001">
    <property type="protein sequence ID" value="KCZ57408.1"/>
    <property type="molecule type" value="Genomic_DNA"/>
</dbReference>
<evidence type="ECO:0000256" key="1">
    <source>
        <dbReference type="SAM" id="Phobius"/>
    </source>
</evidence>